<dbReference type="InterPro" id="IPR001839">
    <property type="entry name" value="TGF-b_C"/>
</dbReference>
<dbReference type="GO" id="GO:0072359">
    <property type="term" value="P:circulatory system development"/>
    <property type="evidence" value="ECO:0007669"/>
    <property type="project" value="UniProtKB-ARBA"/>
</dbReference>
<keyword evidence="6" id="KW-1015">Disulfide bond</keyword>
<dbReference type="InterPro" id="IPR029034">
    <property type="entry name" value="Cystine-knot_cytokine"/>
</dbReference>
<evidence type="ECO:0000256" key="3">
    <source>
        <dbReference type="ARBA" id="ARBA00022525"/>
    </source>
</evidence>
<dbReference type="GO" id="GO:0030509">
    <property type="term" value="P:BMP signaling pathway"/>
    <property type="evidence" value="ECO:0007669"/>
    <property type="project" value="TreeGrafter"/>
</dbReference>
<evidence type="ECO:0000259" key="10">
    <source>
        <dbReference type="PROSITE" id="PS51362"/>
    </source>
</evidence>
<proteinExistence type="inferred from homology"/>
<evidence type="ECO:0000256" key="2">
    <source>
        <dbReference type="ARBA" id="ARBA00006656"/>
    </source>
</evidence>
<feature type="region of interest" description="Disordered" evidence="9">
    <location>
        <begin position="15"/>
        <end position="44"/>
    </location>
</feature>
<comment type="subcellular location">
    <subcellularLocation>
        <location evidence="1">Secreted</location>
    </subcellularLocation>
</comment>
<evidence type="ECO:0000256" key="9">
    <source>
        <dbReference type="SAM" id="MobiDB-lite"/>
    </source>
</evidence>
<dbReference type="PRINTS" id="PR00669">
    <property type="entry name" value="INHIBINA"/>
</dbReference>
<dbReference type="GeneTree" id="ENSGT00940000156279"/>
<dbReference type="AlphaFoldDB" id="A0AAY5F2R1"/>
<keyword evidence="4" id="KW-0732">Signal</keyword>
<dbReference type="GO" id="GO:0005125">
    <property type="term" value="F:cytokine activity"/>
    <property type="evidence" value="ECO:0007669"/>
    <property type="project" value="TreeGrafter"/>
</dbReference>
<reference evidence="11 12" key="1">
    <citation type="submission" date="2020-05" db="EMBL/GenBank/DDBJ databases">
        <title>Electrophorus electricus (electric eel) genome, fEleEle1, primary haplotype.</title>
        <authorList>
            <person name="Myers G."/>
            <person name="Meyer A."/>
            <person name="Fedrigo O."/>
            <person name="Formenti G."/>
            <person name="Rhie A."/>
            <person name="Tracey A."/>
            <person name="Sims Y."/>
            <person name="Jarvis E.D."/>
        </authorList>
    </citation>
    <scope>NUCLEOTIDE SEQUENCE [LARGE SCALE GENOMIC DNA]</scope>
</reference>
<dbReference type="GO" id="GO:0035239">
    <property type="term" value="P:tube morphogenesis"/>
    <property type="evidence" value="ECO:0007669"/>
    <property type="project" value="UniProtKB-ARBA"/>
</dbReference>
<name>A0AAY5F2R1_ELEEL</name>
<dbReference type="InterPro" id="IPR001111">
    <property type="entry name" value="TGF-b_propeptide"/>
</dbReference>
<accession>A0AAY5F2R1</accession>
<dbReference type="SMART" id="SM00204">
    <property type="entry name" value="TGFB"/>
    <property type="match status" value="1"/>
</dbReference>
<dbReference type="Pfam" id="PF00019">
    <property type="entry name" value="TGF_beta"/>
    <property type="match status" value="1"/>
</dbReference>
<evidence type="ECO:0000256" key="1">
    <source>
        <dbReference type="ARBA" id="ARBA00004613"/>
    </source>
</evidence>
<dbReference type="FunFam" id="2.10.90.10:FF:000001">
    <property type="entry name" value="Bone morphogenetic protein 4"/>
    <property type="match status" value="1"/>
</dbReference>
<dbReference type="PROSITE" id="PS51362">
    <property type="entry name" value="TGF_BETA_2"/>
    <property type="match status" value="1"/>
</dbReference>
<dbReference type="PANTHER" id="PTHR11848">
    <property type="entry name" value="TGF-BETA FAMILY"/>
    <property type="match status" value="1"/>
</dbReference>
<dbReference type="GO" id="GO:0005615">
    <property type="term" value="C:extracellular space"/>
    <property type="evidence" value="ECO:0007669"/>
    <property type="project" value="TreeGrafter"/>
</dbReference>
<keyword evidence="3" id="KW-0964">Secreted</keyword>
<evidence type="ECO:0000313" key="12">
    <source>
        <dbReference type="Proteomes" id="UP000314983"/>
    </source>
</evidence>
<feature type="compositionally biased region" description="Pro residues" evidence="9">
    <location>
        <begin position="24"/>
        <end position="41"/>
    </location>
</feature>
<dbReference type="CDD" id="cd13767">
    <property type="entry name" value="TGF_beta_BMP9_like"/>
    <property type="match status" value="1"/>
</dbReference>
<evidence type="ECO:0000256" key="7">
    <source>
        <dbReference type="ARBA" id="ARBA00023180"/>
    </source>
</evidence>
<protein>
    <submittedName>
        <fullName evidence="11">Bone morphogenetic protein 10, like</fullName>
    </submittedName>
</protein>
<reference evidence="11" key="3">
    <citation type="submission" date="2025-09" db="UniProtKB">
        <authorList>
            <consortium name="Ensembl"/>
        </authorList>
    </citation>
    <scope>IDENTIFICATION</scope>
</reference>
<dbReference type="InterPro" id="IPR015615">
    <property type="entry name" value="TGF-beta-rel"/>
</dbReference>
<feature type="domain" description="TGF-beta family profile" evidence="10">
    <location>
        <begin position="360"/>
        <end position="472"/>
    </location>
</feature>
<keyword evidence="7" id="KW-0325">Glycoprotein</keyword>
<dbReference type="Gene3D" id="2.60.120.970">
    <property type="match status" value="1"/>
</dbReference>
<keyword evidence="12" id="KW-1185">Reference proteome</keyword>
<dbReference type="PROSITE" id="PS00250">
    <property type="entry name" value="TGF_BETA_1"/>
    <property type="match status" value="1"/>
</dbReference>
<organism evidence="11 12">
    <name type="scientific">Electrophorus electricus</name>
    <name type="common">Electric eel</name>
    <name type="synonym">Gymnotus electricus</name>
    <dbReference type="NCBI Taxonomy" id="8005"/>
    <lineage>
        <taxon>Eukaryota</taxon>
        <taxon>Metazoa</taxon>
        <taxon>Chordata</taxon>
        <taxon>Craniata</taxon>
        <taxon>Vertebrata</taxon>
        <taxon>Euteleostomi</taxon>
        <taxon>Actinopterygii</taxon>
        <taxon>Neopterygii</taxon>
        <taxon>Teleostei</taxon>
        <taxon>Ostariophysi</taxon>
        <taxon>Gymnotiformes</taxon>
        <taxon>Gymnotoidei</taxon>
        <taxon>Gymnotidae</taxon>
        <taxon>Electrophorus</taxon>
    </lineage>
</organism>
<evidence type="ECO:0000256" key="6">
    <source>
        <dbReference type="ARBA" id="ARBA00023157"/>
    </source>
</evidence>
<comment type="similarity">
    <text evidence="2 8">Belongs to the TGF-beta family.</text>
</comment>
<evidence type="ECO:0000256" key="8">
    <source>
        <dbReference type="RuleBase" id="RU000354"/>
    </source>
</evidence>
<keyword evidence="5 8" id="KW-0339">Growth factor</keyword>
<dbReference type="SUPFAM" id="SSF57501">
    <property type="entry name" value="Cystine-knot cytokines"/>
    <property type="match status" value="1"/>
</dbReference>
<reference evidence="11" key="2">
    <citation type="submission" date="2025-08" db="UniProtKB">
        <authorList>
            <consortium name="Ensembl"/>
        </authorList>
    </citation>
    <scope>IDENTIFICATION</scope>
</reference>
<dbReference type="Ensembl" id="ENSEEET00000063066.1">
    <property type="protein sequence ID" value="ENSEEEP00000063292.1"/>
    <property type="gene ID" value="ENSEEEG00000028248.1"/>
</dbReference>
<dbReference type="Gene3D" id="2.10.90.10">
    <property type="entry name" value="Cystine-knot cytokines"/>
    <property type="match status" value="1"/>
</dbReference>
<evidence type="ECO:0000256" key="4">
    <source>
        <dbReference type="ARBA" id="ARBA00022729"/>
    </source>
</evidence>
<dbReference type="PANTHER" id="PTHR11848:SF39">
    <property type="entry name" value="BONE MORPHOGENETIC PROTEIN 10"/>
    <property type="match status" value="1"/>
</dbReference>
<dbReference type="Pfam" id="PF00688">
    <property type="entry name" value="TGFb_propeptide"/>
    <property type="match status" value="1"/>
</dbReference>
<sequence length="472" mass="53564">PLCWITRSTRTMRFVPLSPTLSSPRPPSYQSPPPPSTPTPHPHQSACHRMFGAVDPSMLEQEDNGDVQALLGHFLYMLNLTDQGPQARPRTAHVEPPEYMLELYNQYVNDRTTVPAANIARSFKNEDSSPPSVTGRGVRTHPLMFNVSVPHHEHVTAAELRLYMLVHRDPLHYNGVDWKMTVFEILGEDASSLWQKPEGGKSREVENVLIGVQELVAKQGHRKESGWEVFDLTDAVHRWRKTGTTSHWLQLHVENINNDAMENQLLDKDQRAGVILTLLDIDRNPKGKHEPVLIVFSDKESDNHHENHKDKPGRISMGGNNDLQNFNGLWAGENEDDKKQQNEALLMQMRSNVLYDNAPRTRRNAKESHCKRTSLYVDFKDIGWDSWILAPPGFEAYMCHGSCNYPITSQLTPTQHAIIQTLVNLKSPKKVSQACCVPTKLEPISLLYVNENGHVIFQQRYEGMVVAECGCR</sequence>
<dbReference type="InterPro" id="IPR017948">
    <property type="entry name" value="TGFb_CS"/>
</dbReference>
<dbReference type="GO" id="GO:0008083">
    <property type="term" value="F:growth factor activity"/>
    <property type="evidence" value="ECO:0007669"/>
    <property type="project" value="UniProtKB-KW"/>
</dbReference>
<evidence type="ECO:0000313" key="11">
    <source>
        <dbReference type="Ensembl" id="ENSEEEP00000063292.1"/>
    </source>
</evidence>
<evidence type="ECO:0000256" key="5">
    <source>
        <dbReference type="ARBA" id="ARBA00023030"/>
    </source>
</evidence>
<dbReference type="Proteomes" id="UP000314983">
    <property type="component" value="Chromosome 17"/>
</dbReference>